<accession>A0A0M3K4Z8</accession>
<evidence type="ECO:0000313" key="2">
    <source>
        <dbReference type="Proteomes" id="UP000267096"/>
    </source>
</evidence>
<name>A0A0M3K4Z8_ANISI</name>
<dbReference type="EMBL" id="UYRR01032328">
    <property type="protein sequence ID" value="VDK55174.1"/>
    <property type="molecule type" value="Genomic_DNA"/>
</dbReference>
<gene>
    <name evidence="1" type="ORF">ASIM_LOCUS15446</name>
</gene>
<dbReference type="AlphaFoldDB" id="A0A0M3K4Z8"/>
<sequence length="280" mass="32041">MDVGDWKGDIYWTKVKGLGQLTAIIIVEGLADSFQVSTIQEEFIVAATAHYERKQCGGVVDFNDCGILESGDNNNNNNNSNGNEGIDRKYDNNNDNYHNCNGVLCGDWNLEYRLFDWEKYPKFVKKKMGDFRWKPLIIAEMLKEYQAIWYVDSSVIFKNNHSNGVMERLLKCYSEMRLETESVDDSKANIVFTKQNSDATDDLSQQQQKSRIRSNGECLISTYLLHAYTGHGIYAATDPETYRFIPTNLEKLKKPTAKMYEAGLALVLRTTGTMESVLRW</sequence>
<dbReference type="OrthoDB" id="10053392at2759"/>
<evidence type="ECO:0000313" key="3">
    <source>
        <dbReference type="WBParaSite" id="ASIM_0001603901-mRNA-1"/>
    </source>
</evidence>
<reference evidence="1 2" key="2">
    <citation type="submission" date="2018-11" db="EMBL/GenBank/DDBJ databases">
        <authorList>
            <consortium name="Pathogen Informatics"/>
        </authorList>
    </citation>
    <scope>NUCLEOTIDE SEQUENCE [LARGE SCALE GENOMIC DNA]</scope>
</reference>
<dbReference type="PANTHER" id="PTHR31389">
    <property type="entry name" value="LD39211P"/>
    <property type="match status" value="1"/>
</dbReference>
<keyword evidence="2" id="KW-1185">Reference proteome</keyword>
<proteinExistence type="predicted"/>
<dbReference type="PANTHER" id="PTHR31389:SF4">
    <property type="entry name" value="LD39211P"/>
    <property type="match status" value="1"/>
</dbReference>
<protein>
    <submittedName>
        <fullName evidence="3">DDE Tnp4 domain-containing protein</fullName>
    </submittedName>
</protein>
<dbReference type="Proteomes" id="UP000267096">
    <property type="component" value="Unassembled WGS sequence"/>
</dbReference>
<organism evidence="3">
    <name type="scientific">Anisakis simplex</name>
    <name type="common">Herring worm</name>
    <dbReference type="NCBI Taxonomy" id="6269"/>
    <lineage>
        <taxon>Eukaryota</taxon>
        <taxon>Metazoa</taxon>
        <taxon>Ecdysozoa</taxon>
        <taxon>Nematoda</taxon>
        <taxon>Chromadorea</taxon>
        <taxon>Rhabditida</taxon>
        <taxon>Spirurina</taxon>
        <taxon>Ascaridomorpha</taxon>
        <taxon>Ascaridoidea</taxon>
        <taxon>Anisakidae</taxon>
        <taxon>Anisakis</taxon>
        <taxon>Anisakis simplex complex</taxon>
    </lineage>
</organism>
<dbReference type="WBParaSite" id="ASIM_0001603901-mRNA-1">
    <property type="protein sequence ID" value="ASIM_0001603901-mRNA-1"/>
    <property type="gene ID" value="ASIM_0001603901"/>
</dbReference>
<evidence type="ECO:0000313" key="1">
    <source>
        <dbReference type="EMBL" id="VDK55174.1"/>
    </source>
</evidence>
<reference evidence="3" key="1">
    <citation type="submission" date="2017-02" db="UniProtKB">
        <authorList>
            <consortium name="WormBaseParasite"/>
        </authorList>
    </citation>
    <scope>IDENTIFICATION</scope>
</reference>